<protein>
    <submittedName>
        <fullName evidence="1">Uncharacterized protein</fullName>
    </submittedName>
</protein>
<dbReference type="Pfam" id="PF04801">
    <property type="entry name" value="RPC5"/>
    <property type="match status" value="1"/>
</dbReference>
<evidence type="ECO:0000313" key="1">
    <source>
        <dbReference type="EMBL" id="CAE0474776.1"/>
    </source>
</evidence>
<gene>
    <name evidence="1" type="ORF">CDEB00056_LOCUS19629</name>
</gene>
<dbReference type="InterPro" id="IPR006886">
    <property type="entry name" value="RNA_pol_III_Rpc5"/>
</dbReference>
<reference evidence="1" key="1">
    <citation type="submission" date="2021-01" db="EMBL/GenBank/DDBJ databases">
        <authorList>
            <person name="Corre E."/>
            <person name="Pelletier E."/>
            <person name="Niang G."/>
            <person name="Scheremetjew M."/>
            <person name="Finn R."/>
            <person name="Kale V."/>
            <person name="Holt S."/>
            <person name="Cochrane G."/>
            <person name="Meng A."/>
            <person name="Brown T."/>
            <person name="Cohen L."/>
        </authorList>
    </citation>
    <scope>NUCLEOTIDE SEQUENCE</scope>
    <source>
        <strain evidence="1">MM31A-1</strain>
    </source>
</reference>
<accession>A0A7S3QE39</accession>
<dbReference type="EMBL" id="HBIO01025600">
    <property type="protein sequence ID" value="CAE0474776.1"/>
    <property type="molecule type" value="Transcribed_RNA"/>
</dbReference>
<dbReference type="GO" id="GO:0005666">
    <property type="term" value="C:RNA polymerase III complex"/>
    <property type="evidence" value="ECO:0007669"/>
    <property type="project" value="TreeGrafter"/>
</dbReference>
<sequence length="523" mass="58451">MEVNLMENVTSSGNNPINMLEDPTLISALLGGTSGEATIRDVAGNTEGDNEEEDDEIIREIDIFISPELAASMHLVQFPLQPASHTVNALHKKSIRPPPPPIPASAQIRPQHSLLELMYDIPSSSFASQRQIPEVLNLKQRTLSSQNIPLVTHMAMGLFDSTGNKIDLVPLHRVMQMRPNFKHVDALFDDGEDEVAKLEEQKKKDSASKPIMFKRPENERAVMAKRSSYAFKKANEDGEEWIELDVHGPGSLERKAVMKKAYCSRAARDKSLRFMKAGQAGGNGGYVRSLNYLPTSVAADAVEDFVISEEMNVNDVNVDENGNVTVPNWMKDLSAKVATLLQGRQGVPISYPVVRSRFNSSISDYALIQALSATSVLVRGNFVLKSNFMALSGPVVKTRDVILLLMIKYGVIQRELLVKAYEKCGEDSIVITRDVINSLLTLLARKTLNGMEMKLDDDPTFEIEFTEVARLHDLYWEKKKTELGMYINLYDGMYDSKMDDSSTATASLRLRQYWPDKRNAQIH</sequence>
<name>A0A7S3QE39_9STRA</name>
<dbReference type="PANTHER" id="PTHR12069">
    <property type="entry name" value="DNA-DIRECTED RNA POLYMERASES III 80 KDA POLYPEPTIDE RNA POLYMERASE III SUBUNIT 5"/>
    <property type="match status" value="1"/>
</dbReference>
<proteinExistence type="predicted"/>
<dbReference type="PANTHER" id="PTHR12069:SF0">
    <property type="entry name" value="DNA-DIRECTED RNA POLYMERASE III SUBUNIT RPC5"/>
    <property type="match status" value="1"/>
</dbReference>
<organism evidence="1">
    <name type="scientific">Chaetoceros debilis</name>
    <dbReference type="NCBI Taxonomy" id="122233"/>
    <lineage>
        <taxon>Eukaryota</taxon>
        <taxon>Sar</taxon>
        <taxon>Stramenopiles</taxon>
        <taxon>Ochrophyta</taxon>
        <taxon>Bacillariophyta</taxon>
        <taxon>Coscinodiscophyceae</taxon>
        <taxon>Chaetocerotophycidae</taxon>
        <taxon>Chaetocerotales</taxon>
        <taxon>Chaetocerotaceae</taxon>
        <taxon>Chaetoceros</taxon>
    </lineage>
</organism>
<dbReference type="GO" id="GO:0042797">
    <property type="term" value="P:tRNA transcription by RNA polymerase III"/>
    <property type="evidence" value="ECO:0007669"/>
    <property type="project" value="TreeGrafter"/>
</dbReference>
<dbReference type="AlphaFoldDB" id="A0A7S3QE39"/>